<protein>
    <submittedName>
        <fullName evidence="1">Uncharacterized protein</fullName>
    </submittedName>
</protein>
<sequence length="66" mass="7337">MDSPRRDAERALFELKAALEVHGIALPILRIHECVPDAPLVELGRIRPETARALTRVLTGGGRVRR</sequence>
<dbReference type="OrthoDB" id="4331723at2"/>
<dbReference type="EMBL" id="RBDX01000044">
    <property type="protein sequence ID" value="RKN03783.1"/>
    <property type="molecule type" value="Genomic_DNA"/>
</dbReference>
<evidence type="ECO:0000313" key="1">
    <source>
        <dbReference type="EMBL" id="RKN03783.1"/>
    </source>
</evidence>
<name>A0A3A9VUD2_9ACTN</name>
<proteinExistence type="predicted"/>
<dbReference type="Proteomes" id="UP000275024">
    <property type="component" value="Unassembled WGS sequence"/>
</dbReference>
<evidence type="ECO:0000313" key="2">
    <source>
        <dbReference type="EMBL" id="RKN13846.1"/>
    </source>
</evidence>
<organism evidence="1 4">
    <name type="scientific">Streptomyces radicis</name>
    <dbReference type="NCBI Taxonomy" id="1750517"/>
    <lineage>
        <taxon>Bacteria</taxon>
        <taxon>Bacillati</taxon>
        <taxon>Actinomycetota</taxon>
        <taxon>Actinomycetes</taxon>
        <taxon>Kitasatosporales</taxon>
        <taxon>Streptomycetaceae</taxon>
        <taxon>Streptomyces</taxon>
    </lineage>
</organism>
<dbReference type="AlphaFoldDB" id="A0A3A9VUD2"/>
<accession>A0A3A9VUD2</accession>
<dbReference type="Proteomes" id="UP000268652">
    <property type="component" value="Unassembled WGS sequence"/>
</dbReference>
<gene>
    <name evidence="2" type="ORF">D7318_30320</name>
    <name evidence="1" type="ORF">D7319_30770</name>
</gene>
<evidence type="ECO:0000313" key="3">
    <source>
        <dbReference type="Proteomes" id="UP000268652"/>
    </source>
</evidence>
<keyword evidence="3" id="KW-1185">Reference proteome</keyword>
<dbReference type="EMBL" id="RBDY01000043">
    <property type="protein sequence ID" value="RKN13846.1"/>
    <property type="molecule type" value="Genomic_DNA"/>
</dbReference>
<comment type="caution">
    <text evidence="1">The sequence shown here is derived from an EMBL/GenBank/DDBJ whole genome shotgun (WGS) entry which is preliminary data.</text>
</comment>
<evidence type="ECO:0000313" key="4">
    <source>
        <dbReference type="Proteomes" id="UP000275024"/>
    </source>
</evidence>
<reference evidence="3 4" key="1">
    <citation type="submission" date="2018-09" db="EMBL/GenBank/DDBJ databases">
        <title>Streptomyces sp. nov. DS1-2, an endophytic actinomycete isolated from roots of Dendrobium scabrilingue.</title>
        <authorList>
            <person name="Kuncharoen N."/>
            <person name="Kudo T."/>
            <person name="Ohkuma M."/>
            <person name="Yuki M."/>
            <person name="Tanasupawat S."/>
        </authorList>
    </citation>
    <scope>NUCLEOTIDE SEQUENCE [LARGE SCALE GENOMIC DNA]</scope>
    <source>
        <strain evidence="1 4">AZ1-7</strain>
        <strain evidence="2 3">DS1-2</strain>
    </source>
</reference>